<dbReference type="Pfam" id="PF07277">
    <property type="entry name" value="SapC"/>
    <property type="match status" value="1"/>
</dbReference>
<protein>
    <submittedName>
        <fullName evidence="1">Uncharacterized protein</fullName>
    </submittedName>
</protein>
<evidence type="ECO:0000313" key="1">
    <source>
        <dbReference type="EMBL" id="SPF28271.1"/>
    </source>
</evidence>
<sequence length="254" mass="28427">MAKQMLIYENAVPISSERHRDLSVETGKDWSFARELNSVPLLAAEFAPAAGQHVIVFAGEGDQVFPVIILGARPGLNAHIGEKGEWLTDYVPAFLRRYPFVFSSNATPEDDKLTLCIDMSFSGVNTDGRGERLFDSQGERTEYLGRMLTFSNGFQAQFERTKAMTHRLRELELLEESRAEFHAGANSEAAQATMGGFMTVNRDKLRKLPGDVLEELNRTDALELCHLHLHSLSNLPRMSQRLEAAFAAEEQTTH</sequence>
<proteinExistence type="predicted"/>
<dbReference type="AlphaFoldDB" id="A0A2R8A7R4"/>
<keyword evidence="2" id="KW-1185">Reference proteome</keyword>
<dbReference type="OrthoDB" id="9806524at2"/>
<accession>A0A2R8A7R4</accession>
<reference evidence="1 2" key="1">
    <citation type="submission" date="2018-03" db="EMBL/GenBank/DDBJ databases">
        <authorList>
            <person name="Keele B.F."/>
        </authorList>
    </citation>
    <scope>NUCLEOTIDE SEQUENCE [LARGE SCALE GENOMIC DNA]</scope>
    <source>
        <strain evidence="1 2">CeCT 8812</strain>
    </source>
</reference>
<evidence type="ECO:0000313" key="2">
    <source>
        <dbReference type="Proteomes" id="UP000244932"/>
    </source>
</evidence>
<name>A0A2R8A7R4_9RHOB</name>
<gene>
    <name evidence="1" type="ORF">POI8812_00569</name>
</gene>
<organism evidence="1 2">
    <name type="scientific">Pontivivens insulae</name>
    <dbReference type="NCBI Taxonomy" id="1639689"/>
    <lineage>
        <taxon>Bacteria</taxon>
        <taxon>Pseudomonadati</taxon>
        <taxon>Pseudomonadota</taxon>
        <taxon>Alphaproteobacteria</taxon>
        <taxon>Rhodobacterales</taxon>
        <taxon>Paracoccaceae</taxon>
        <taxon>Pontivivens</taxon>
    </lineage>
</organism>
<dbReference type="Proteomes" id="UP000244932">
    <property type="component" value="Unassembled WGS sequence"/>
</dbReference>
<dbReference type="RefSeq" id="WP_108780991.1">
    <property type="nucleotide sequence ID" value="NZ_OMKW01000001.1"/>
</dbReference>
<dbReference type="EMBL" id="OMKW01000001">
    <property type="protein sequence ID" value="SPF28271.1"/>
    <property type="molecule type" value="Genomic_DNA"/>
</dbReference>
<dbReference type="InterPro" id="IPR010836">
    <property type="entry name" value="SapC"/>
</dbReference>